<name>A0ABY3A4M8_9GAMM</name>
<keyword evidence="2" id="KW-1185">Reference proteome</keyword>
<organism evidence="1 2">
    <name type="scientific">Pantoea dispersa</name>
    <dbReference type="NCBI Taxonomy" id="59814"/>
    <lineage>
        <taxon>Bacteria</taxon>
        <taxon>Pseudomonadati</taxon>
        <taxon>Pseudomonadota</taxon>
        <taxon>Gammaproteobacteria</taxon>
        <taxon>Enterobacterales</taxon>
        <taxon>Erwiniaceae</taxon>
        <taxon>Pantoea</taxon>
    </lineage>
</organism>
<dbReference type="EMBL" id="VICF01000001">
    <property type="protein sequence ID" value="TQC77152.1"/>
    <property type="molecule type" value="Genomic_DNA"/>
</dbReference>
<sequence>MQYTDENPARCQIAVKMTVSRLFHSEKPETAFRAIATLDDHCQFSRQNQVDTKVVKLSETRMK</sequence>
<dbReference type="Proteomes" id="UP000319715">
    <property type="component" value="Unassembled WGS sequence"/>
</dbReference>
<evidence type="ECO:0000313" key="2">
    <source>
        <dbReference type="Proteomes" id="UP000319715"/>
    </source>
</evidence>
<dbReference type="RefSeq" id="WP_260641922.1">
    <property type="nucleotide sequence ID" value="NZ_JAOBNC010000008.1"/>
</dbReference>
<protein>
    <submittedName>
        <fullName evidence="1">Uncharacterized protein</fullName>
    </submittedName>
</protein>
<comment type="caution">
    <text evidence="1">The sequence shown here is derived from an EMBL/GenBank/DDBJ whole genome shotgun (WGS) entry which is preliminary data.</text>
</comment>
<gene>
    <name evidence="1" type="ORF">FK492_03885</name>
</gene>
<evidence type="ECO:0000313" key="1">
    <source>
        <dbReference type="EMBL" id="TQC77152.1"/>
    </source>
</evidence>
<reference evidence="1 2" key="1">
    <citation type="submission" date="2019-06" db="EMBL/GenBank/DDBJ databases">
        <title>Pantoea dispersa Assembly.</title>
        <authorList>
            <person name="Wang J."/>
        </authorList>
    </citation>
    <scope>NUCLEOTIDE SEQUENCE [LARGE SCALE GENOMIC DNA]</scope>
    <source>
        <strain evidence="2">bio</strain>
    </source>
</reference>
<accession>A0ABY3A4M8</accession>
<proteinExistence type="predicted"/>